<dbReference type="Proteomes" id="UP001295444">
    <property type="component" value="Chromosome 02"/>
</dbReference>
<evidence type="ECO:0000256" key="1">
    <source>
        <dbReference type="SAM" id="MobiDB-lite"/>
    </source>
</evidence>
<name>A0AAD1VNT2_PELCU</name>
<dbReference type="EMBL" id="OW240913">
    <property type="protein sequence ID" value="CAH2246085.1"/>
    <property type="molecule type" value="Genomic_DNA"/>
</dbReference>
<evidence type="ECO:0000313" key="3">
    <source>
        <dbReference type="Proteomes" id="UP001295444"/>
    </source>
</evidence>
<feature type="compositionally biased region" description="Low complexity" evidence="1">
    <location>
        <begin position="45"/>
        <end position="54"/>
    </location>
</feature>
<dbReference type="AlphaFoldDB" id="A0AAD1VNT2"/>
<organism evidence="2 3">
    <name type="scientific">Pelobates cultripes</name>
    <name type="common">Western spadefoot toad</name>
    <dbReference type="NCBI Taxonomy" id="61616"/>
    <lineage>
        <taxon>Eukaryota</taxon>
        <taxon>Metazoa</taxon>
        <taxon>Chordata</taxon>
        <taxon>Craniata</taxon>
        <taxon>Vertebrata</taxon>
        <taxon>Euteleostomi</taxon>
        <taxon>Amphibia</taxon>
        <taxon>Batrachia</taxon>
        <taxon>Anura</taxon>
        <taxon>Pelobatoidea</taxon>
        <taxon>Pelobatidae</taxon>
        <taxon>Pelobates</taxon>
    </lineage>
</organism>
<evidence type="ECO:0000313" key="2">
    <source>
        <dbReference type="EMBL" id="CAH2246085.1"/>
    </source>
</evidence>
<proteinExistence type="predicted"/>
<gene>
    <name evidence="2" type="ORF">PECUL_23A045515</name>
</gene>
<keyword evidence="3" id="KW-1185">Reference proteome</keyword>
<accession>A0AAD1VNT2</accession>
<feature type="compositionally biased region" description="Basic and acidic residues" evidence="1">
    <location>
        <begin position="55"/>
        <end position="67"/>
    </location>
</feature>
<protein>
    <submittedName>
        <fullName evidence="2">Uncharacterized protein</fullName>
    </submittedName>
</protein>
<reference evidence="2" key="1">
    <citation type="submission" date="2022-03" db="EMBL/GenBank/DDBJ databases">
        <authorList>
            <person name="Alioto T."/>
            <person name="Alioto T."/>
            <person name="Gomez Garrido J."/>
        </authorList>
    </citation>
    <scope>NUCLEOTIDE SEQUENCE</scope>
</reference>
<feature type="region of interest" description="Disordered" evidence="1">
    <location>
        <begin position="26"/>
        <end position="79"/>
    </location>
</feature>
<sequence length="79" mass="8993">MEASDSDDKAGWQEVPYPESKYVKETFTKPSRYPGVPHRVPHPTTPTTDTTSVVDFHRARGPDRRGDSNTLCQRHRLTP</sequence>